<dbReference type="PANTHER" id="PTHR33434">
    <property type="entry name" value="DEGV DOMAIN-CONTAINING PROTEIN DR_1986-RELATED"/>
    <property type="match status" value="1"/>
</dbReference>
<dbReference type="Gene3D" id="3.40.50.10170">
    <property type="match status" value="1"/>
</dbReference>
<dbReference type="SUPFAM" id="SSF82549">
    <property type="entry name" value="DAK1/DegV-like"/>
    <property type="match status" value="2"/>
</dbReference>
<dbReference type="RefSeq" id="WP_207549976.1">
    <property type="nucleotide sequence ID" value="NZ_FNKK01000002.1"/>
</dbReference>
<organism evidence="3 4">
    <name type="scientific">Thermostaphylospora chromogena</name>
    <dbReference type="NCBI Taxonomy" id="35622"/>
    <lineage>
        <taxon>Bacteria</taxon>
        <taxon>Bacillati</taxon>
        <taxon>Actinomycetota</taxon>
        <taxon>Actinomycetes</taxon>
        <taxon>Streptosporangiales</taxon>
        <taxon>Thermomonosporaceae</taxon>
        <taxon>Thermostaphylospora</taxon>
    </lineage>
</organism>
<dbReference type="Gene3D" id="3.30.1180.10">
    <property type="match status" value="1"/>
</dbReference>
<keyword evidence="1" id="KW-0446">Lipid-binding</keyword>
<dbReference type="Pfam" id="PF02645">
    <property type="entry name" value="DegV"/>
    <property type="match status" value="2"/>
</dbReference>
<name>A0A1H1FMJ6_9ACTN</name>
<evidence type="ECO:0000256" key="1">
    <source>
        <dbReference type="ARBA" id="ARBA00023121"/>
    </source>
</evidence>
<feature type="region of interest" description="Disordered" evidence="2">
    <location>
        <begin position="56"/>
        <end position="100"/>
    </location>
</feature>
<dbReference type="Proteomes" id="UP000217103">
    <property type="component" value="Unassembled WGS sequence"/>
</dbReference>
<dbReference type="PROSITE" id="PS51482">
    <property type="entry name" value="DEGV"/>
    <property type="match status" value="1"/>
</dbReference>
<protein>
    <submittedName>
        <fullName evidence="3">EDD domain protein, DegV family</fullName>
    </submittedName>
</protein>
<dbReference type="InterPro" id="IPR003797">
    <property type="entry name" value="DegV"/>
</dbReference>
<accession>A0A1H1FMJ6</accession>
<evidence type="ECO:0000256" key="2">
    <source>
        <dbReference type="SAM" id="MobiDB-lite"/>
    </source>
</evidence>
<gene>
    <name evidence="3" type="ORF">SAMN04489764_3073</name>
</gene>
<feature type="compositionally biased region" description="Low complexity" evidence="2">
    <location>
        <begin position="61"/>
        <end position="75"/>
    </location>
</feature>
<feature type="compositionally biased region" description="Polar residues" evidence="2">
    <location>
        <begin position="88"/>
        <end position="99"/>
    </location>
</feature>
<dbReference type="PANTHER" id="PTHR33434:SF2">
    <property type="entry name" value="FATTY ACID-BINDING PROTEIN TM_1468"/>
    <property type="match status" value="1"/>
</dbReference>
<evidence type="ECO:0000313" key="4">
    <source>
        <dbReference type="Proteomes" id="UP000217103"/>
    </source>
</evidence>
<sequence>MSRPVAVVTDSTAYLPRVEAVRLGITVIPLQVIIGGRVFDDRVKIDPATLKAALDGRGRTAEGTAGRAGTGADATFPGPRRPGPDARSATSDAGALSTSRPAPERFAAAYEAAAAGGAAAVVSVHLSGGLSGTVDAARLAARDAPIPVEVIDSRSIAMGLGFAVLAAAETARAGGTAEEVTAAARRRLAATHSVLYVDTLEYLRRGGRIGAAASLLGSALMIKPLLRIEDGTIVPLEKVRTASRALARLEDLTVRAAGEGQVDIAVHHLAAREKAESLAGNLTRRVPGLQRLEIVEVGAAIAVHVGPGMLGVVVSGR</sequence>
<dbReference type="STRING" id="35622.SAMN04489764_3073"/>
<dbReference type="AlphaFoldDB" id="A0A1H1FMJ6"/>
<keyword evidence="4" id="KW-1185">Reference proteome</keyword>
<dbReference type="NCBIfam" id="TIGR00762">
    <property type="entry name" value="DegV"/>
    <property type="match status" value="1"/>
</dbReference>
<dbReference type="EMBL" id="FNKK01000002">
    <property type="protein sequence ID" value="SDR02273.1"/>
    <property type="molecule type" value="Genomic_DNA"/>
</dbReference>
<dbReference type="GO" id="GO:0008289">
    <property type="term" value="F:lipid binding"/>
    <property type="evidence" value="ECO:0007669"/>
    <property type="project" value="UniProtKB-KW"/>
</dbReference>
<dbReference type="InterPro" id="IPR050270">
    <property type="entry name" value="DegV_domain_contain"/>
</dbReference>
<dbReference type="InterPro" id="IPR043168">
    <property type="entry name" value="DegV_C"/>
</dbReference>
<evidence type="ECO:0000313" key="3">
    <source>
        <dbReference type="EMBL" id="SDR02273.1"/>
    </source>
</evidence>
<proteinExistence type="predicted"/>
<reference evidence="3 4" key="1">
    <citation type="submission" date="2016-10" db="EMBL/GenBank/DDBJ databases">
        <authorList>
            <person name="de Groot N.N."/>
        </authorList>
    </citation>
    <scope>NUCLEOTIDE SEQUENCE [LARGE SCALE GENOMIC DNA]</scope>
    <source>
        <strain evidence="3 4">DSM 43794</strain>
    </source>
</reference>